<feature type="compositionally biased region" description="Low complexity" evidence="1">
    <location>
        <begin position="50"/>
        <end position="63"/>
    </location>
</feature>
<dbReference type="Proteomes" id="UP000054826">
    <property type="component" value="Unassembled WGS sequence"/>
</dbReference>
<dbReference type="InterPro" id="IPR009917">
    <property type="entry name" value="SRA1/Sec31"/>
</dbReference>
<dbReference type="EMBL" id="JYDV01000010">
    <property type="protein sequence ID" value="KRZ43316.1"/>
    <property type="molecule type" value="Genomic_DNA"/>
</dbReference>
<dbReference type="GO" id="GO:0005634">
    <property type="term" value="C:nucleus"/>
    <property type="evidence" value="ECO:0007669"/>
    <property type="project" value="TreeGrafter"/>
</dbReference>
<evidence type="ECO:0000313" key="3">
    <source>
        <dbReference type="EMBL" id="KRZ43316.1"/>
    </source>
</evidence>
<comment type="caution">
    <text evidence="3">The sequence shown here is derived from an EMBL/GenBank/DDBJ whole genome shotgun (WGS) entry which is preliminary data.</text>
</comment>
<reference evidence="3 4" key="1">
    <citation type="submission" date="2015-01" db="EMBL/GenBank/DDBJ databases">
        <title>Evolution of Trichinella species and genotypes.</title>
        <authorList>
            <person name="Korhonen P.K."/>
            <person name="Edoardo P."/>
            <person name="Giuseppe L.R."/>
            <person name="Gasser R.B."/>
        </authorList>
    </citation>
    <scope>NUCLEOTIDE SEQUENCE [LARGE SCALE GENOMIC DNA]</scope>
    <source>
        <strain evidence="3">ISS176</strain>
    </source>
</reference>
<dbReference type="PANTHER" id="PTHR18834:SF2">
    <property type="entry name" value="STEROID RECEPTOR RNA ACTIVATOR 1"/>
    <property type="match status" value="1"/>
</dbReference>
<name>A0A0V1K7X7_TRIPS</name>
<evidence type="ECO:0000313" key="4">
    <source>
        <dbReference type="Proteomes" id="UP000054826"/>
    </source>
</evidence>
<feature type="region of interest" description="Disordered" evidence="1">
    <location>
        <begin position="49"/>
        <end position="69"/>
    </location>
</feature>
<sequence length="207" mass="23415">MSRNCPPGWNDPPPTIPISSNLTKFGSARELLRQRVVHPVEHAYPLPCVSNSSISNTEPSSSSFELNKLPPMISNKSTIPTTIFSHDDDTSGDAEIDAQQQQNSVELTDEELLNKLSICLEKCSNISSLTRENIIKRIQLLKEALEMSISSDCRMKLNQLVDYLSNERYTKAYEVHSAMMLYHFEEVHTWMVGVKALILECLKEKQC</sequence>
<proteinExistence type="predicted"/>
<dbReference type="Pfam" id="PF07304">
    <property type="entry name" value="SRA1"/>
    <property type="match status" value="1"/>
</dbReference>
<dbReference type="GO" id="GO:0003713">
    <property type="term" value="F:transcription coactivator activity"/>
    <property type="evidence" value="ECO:0007669"/>
    <property type="project" value="InterPro"/>
</dbReference>
<accession>A0A0V1K7X7</accession>
<dbReference type="GO" id="GO:0006357">
    <property type="term" value="P:regulation of transcription by RNA polymerase II"/>
    <property type="evidence" value="ECO:0007669"/>
    <property type="project" value="InterPro"/>
</dbReference>
<dbReference type="AlphaFoldDB" id="A0A0V1K7X7"/>
<gene>
    <name evidence="3" type="primary">SRA1</name>
    <name evidence="3" type="ORF">T4C_14086</name>
</gene>
<evidence type="ECO:0000259" key="2">
    <source>
        <dbReference type="Pfam" id="PF07304"/>
    </source>
</evidence>
<organism evidence="3 4">
    <name type="scientific">Trichinella pseudospiralis</name>
    <name type="common">Parasitic roundworm</name>
    <dbReference type="NCBI Taxonomy" id="6337"/>
    <lineage>
        <taxon>Eukaryota</taxon>
        <taxon>Metazoa</taxon>
        <taxon>Ecdysozoa</taxon>
        <taxon>Nematoda</taxon>
        <taxon>Enoplea</taxon>
        <taxon>Dorylaimia</taxon>
        <taxon>Trichinellida</taxon>
        <taxon>Trichinellidae</taxon>
        <taxon>Trichinella</taxon>
    </lineage>
</organism>
<dbReference type="InterPro" id="IPR040243">
    <property type="entry name" value="Steroid_recept_RNA_1"/>
</dbReference>
<keyword evidence="3" id="KW-0675">Receptor</keyword>
<protein>
    <submittedName>
        <fullName evidence="3">Steroid receptor RNA activator 1</fullName>
    </submittedName>
</protein>
<feature type="domain" description="SRA1/Sec31" evidence="2">
    <location>
        <begin position="98"/>
        <end position="201"/>
    </location>
</feature>
<dbReference type="PANTHER" id="PTHR18834">
    <property type="entry name" value="STEROID RECEPTOR RNA ACTIVATOR 1"/>
    <property type="match status" value="1"/>
</dbReference>
<dbReference type="Gene3D" id="1.20.940.10">
    <property type="entry name" value="Functional domain of the splicing factor Prp18"/>
    <property type="match status" value="1"/>
</dbReference>
<evidence type="ECO:0000256" key="1">
    <source>
        <dbReference type="SAM" id="MobiDB-lite"/>
    </source>
</evidence>